<accession>A0A267WJ91</accession>
<evidence type="ECO:0000313" key="3">
    <source>
        <dbReference type="Proteomes" id="UP000216789"/>
    </source>
</evidence>
<sequence>MVSTLTPAMPGNAPSVWSLPLNTASGRMGVGMEVPELMTAQQVARLLGVSTETLRKWRAKRKCLPYVRVGRHIRYRAADVAAFVERGTVMPA</sequence>
<feature type="domain" description="Helix-turn-helix" evidence="1">
    <location>
        <begin position="37"/>
        <end position="87"/>
    </location>
</feature>
<dbReference type="GO" id="GO:0003677">
    <property type="term" value="F:DNA binding"/>
    <property type="evidence" value="ECO:0007669"/>
    <property type="project" value="InterPro"/>
</dbReference>
<dbReference type="InterPro" id="IPR010093">
    <property type="entry name" value="SinI_DNA-bd"/>
</dbReference>
<name>A0A267WJ91_BIFPS</name>
<reference evidence="2 3" key="1">
    <citation type="journal article" date="2017" name="ISME J.">
        <title>Unveiling bifidobacterial biogeography across the mammalian branch of the tree of life.</title>
        <authorList>
            <person name="Milani C."/>
            <person name="Mangifesta M."/>
            <person name="Mancabelli L."/>
            <person name="Lugli G.A."/>
            <person name="James K."/>
            <person name="Duranti S."/>
            <person name="Turroni F."/>
            <person name="Ferrario C."/>
            <person name="Ossiprandi M.C."/>
            <person name="van Sinderen D."/>
            <person name="Ventura M."/>
        </authorList>
    </citation>
    <scope>NUCLEOTIDE SEQUENCE [LARGE SCALE GENOMIC DNA]</scope>
    <source>
        <strain evidence="2 3">1E</strain>
    </source>
</reference>
<evidence type="ECO:0000313" key="2">
    <source>
        <dbReference type="EMBL" id="PAC72688.1"/>
    </source>
</evidence>
<dbReference type="AlphaFoldDB" id="A0A267WJ91"/>
<dbReference type="InterPro" id="IPR036388">
    <property type="entry name" value="WH-like_DNA-bd_sf"/>
</dbReference>
<gene>
    <name evidence="2" type="ORF">BPS1E_1836</name>
</gene>
<protein>
    <submittedName>
        <fullName evidence="2">Helix-turn-helix domain-containing protein</fullName>
    </submittedName>
</protein>
<dbReference type="InterPro" id="IPR009061">
    <property type="entry name" value="DNA-bd_dom_put_sf"/>
</dbReference>
<proteinExistence type="predicted"/>
<dbReference type="SUPFAM" id="SSF46955">
    <property type="entry name" value="Putative DNA-binding domain"/>
    <property type="match status" value="1"/>
</dbReference>
<organism evidence="2 3">
    <name type="scientific">Bifidobacterium pseudocatenulatum</name>
    <dbReference type="NCBI Taxonomy" id="28026"/>
    <lineage>
        <taxon>Bacteria</taxon>
        <taxon>Bacillati</taxon>
        <taxon>Actinomycetota</taxon>
        <taxon>Actinomycetes</taxon>
        <taxon>Bifidobacteriales</taxon>
        <taxon>Bifidobacteriaceae</taxon>
        <taxon>Bifidobacterium</taxon>
    </lineage>
</organism>
<dbReference type="InterPro" id="IPR041657">
    <property type="entry name" value="HTH_17"/>
</dbReference>
<evidence type="ECO:0000259" key="1">
    <source>
        <dbReference type="Pfam" id="PF12728"/>
    </source>
</evidence>
<dbReference type="Proteomes" id="UP000216789">
    <property type="component" value="Unassembled WGS sequence"/>
</dbReference>
<dbReference type="EMBL" id="MNLB01000019">
    <property type="protein sequence ID" value="PAC72688.1"/>
    <property type="molecule type" value="Genomic_DNA"/>
</dbReference>
<dbReference type="Gene3D" id="1.10.10.10">
    <property type="entry name" value="Winged helix-like DNA-binding domain superfamily/Winged helix DNA-binding domain"/>
    <property type="match status" value="1"/>
</dbReference>
<comment type="caution">
    <text evidence="2">The sequence shown here is derived from an EMBL/GenBank/DDBJ whole genome shotgun (WGS) entry which is preliminary data.</text>
</comment>
<dbReference type="NCBIfam" id="TIGR01764">
    <property type="entry name" value="excise"/>
    <property type="match status" value="1"/>
</dbReference>
<dbReference type="Pfam" id="PF12728">
    <property type="entry name" value="HTH_17"/>
    <property type="match status" value="1"/>
</dbReference>